<reference evidence="3" key="1">
    <citation type="journal article" date="2016" name="Environ. Microbiol.">
        <title>The complete genome of a viable archaeum isolated from 123-million-year-old rock salt.</title>
        <authorList>
            <person name="Jaakkola S.T."/>
            <person name="Pfeiffer F."/>
            <person name="Ravantti J.J."/>
            <person name="Guo Q."/>
            <person name="Liu Y."/>
            <person name="Chen X."/>
            <person name="Ma H."/>
            <person name="Yang C."/>
            <person name="Oksanen H.M."/>
            <person name="Bamford D.H."/>
        </authorList>
    </citation>
    <scope>NUCLEOTIDE SEQUENCE</scope>
    <source>
        <strain evidence="3">JI20-1</strain>
        <plasmid evidence="3">Plasmid pSTJ001</plasmid>
    </source>
</reference>
<feature type="transmembrane region" description="Helical" evidence="1">
    <location>
        <begin position="74"/>
        <end position="93"/>
    </location>
</feature>
<dbReference type="Pfam" id="PF24283">
    <property type="entry name" value="DUF7471"/>
    <property type="match status" value="1"/>
</dbReference>
<feature type="transmembrane region" description="Helical" evidence="1">
    <location>
        <begin position="43"/>
        <end position="68"/>
    </location>
</feature>
<dbReference type="GeneID" id="26660393"/>
<sequence>MTQWIPSRYWPVLVVVLSLATVGTVVLFGVGLSAYVQRRSRRYLLVAGVLALLVGRTFVGMGTLFGVVPMGLHHLIAHSIDFLTAATLLYLVYQSPEDAS</sequence>
<evidence type="ECO:0000313" key="3">
    <source>
        <dbReference type="Proteomes" id="UP000066737"/>
    </source>
</evidence>
<keyword evidence="1" id="KW-0812">Transmembrane</keyword>
<dbReference type="RefSeq" id="WP_059058393.1">
    <property type="nucleotide sequence ID" value="NZ_CEML01000003.1"/>
</dbReference>
<keyword evidence="3" id="KW-1185">Reference proteome</keyword>
<feature type="transmembrane region" description="Helical" evidence="1">
    <location>
        <begin position="12"/>
        <end position="36"/>
    </location>
</feature>
<dbReference type="KEGG" id="hhb:Hhub_4042"/>
<organism evidence="2 3">
    <name type="scientific">Halobacterium hubeiense</name>
    <dbReference type="NCBI Taxonomy" id="1407499"/>
    <lineage>
        <taxon>Archaea</taxon>
        <taxon>Methanobacteriati</taxon>
        <taxon>Methanobacteriota</taxon>
        <taxon>Stenosarchaea group</taxon>
        <taxon>Halobacteria</taxon>
        <taxon>Halobacteriales</taxon>
        <taxon>Halobacteriaceae</taxon>
        <taxon>Halobacterium</taxon>
    </lineage>
</organism>
<proteinExistence type="predicted"/>
<keyword evidence="1" id="KW-1133">Transmembrane helix</keyword>
<dbReference type="OrthoDB" id="342056at2157"/>
<evidence type="ECO:0000313" key="2">
    <source>
        <dbReference type="EMBL" id="CQH63319.1"/>
    </source>
</evidence>
<evidence type="ECO:0000256" key="1">
    <source>
        <dbReference type="SAM" id="Phobius"/>
    </source>
</evidence>
<gene>
    <name evidence="2" type="ORF">HHUB_4042</name>
</gene>
<dbReference type="AlphaFoldDB" id="A0A0U5H5H4"/>
<protein>
    <submittedName>
        <fullName evidence="2">Uncharacterized protein</fullName>
    </submittedName>
</protein>
<dbReference type="EMBL" id="LN831303">
    <property type="protein sequence ID" value="CQH63319.1"/>
    <property type="molecule type" value="Genomic_DNA"/>
</dbReference>
<dbReference type="Proteomes" id="UP000066737">
    <property type="component" value="Plasmid pSTJ001"/>
</dbReference>
<name>A0A0U5H5H4_9EURY</name>
<accession>A0A0U5H5H4</accession>
<keyword evidence="1" id="KW-0472">Membrane</keyword>
<geneLocation type="plasmid" evidence="3">
    <name>pSTJ001</name>
</geneLocation>
<dbReference type="InterPro" id="IPR055894">
    <property type="entry name" value="DUF7471"/>
</dbReference>